<dbReference type="KEGG" id="phu:Phum_PHUM187510"/>
<name>E0VGK9_PEDHC</name>
<dbReference type="EMBL" id="AAZO01002179">
    <property type="status" value="NOT_ANNOTATED_CDS"/>
    <property type="molecule type" value="Genomic_DNA"/>
</dbReference>
<dbReference type="Proteomes" id="UP000009046">
    <property type="component" value="Unassembled WGS sequence"/>
</dbReference>
<dbReference type="InterPro" id="IPR011333">
    <property type="entry name" value="SKP1/BTB/POZ_sf"/>
</dbReference>
<dbReference type="Pfam" id="PF07534">
    <property type="entry name" value="TLD"/>
    <property type="match status" value="1"/>
</dbReference>
<dbReference type="InterPro" id="IPR006571">
    <property type="entry name" value="TLDc_dom"/>
</dbReference>
<evidence type="ECO:0000313" key="4">
    <source>
        <dbReference type="EnsemblMetazoa" id="PHUM187510-PA"/>
    </source>
</evidence>
<keyword evidence="5" id="KW-1185">Reference proteome</keyword>
<dbReference type="eggNOG" id="KOG4350">
    <property type="taxonomic scope" value="Eukaryota"/>
</dbReference>
<dbReference type="SMART" id="SM00875">
    <property type="entry name" value="BACK"/>
    <property type="match status" value="1"/>
</dbReference>
<protein>
    <recommendedName>
        <fullName evidence="6">BTB/POZ domain-containing protein 19</fullName>
    </recommendedName>
</protein>
<dbReference type="PANTHER" id="PTHR24410">
    <property type="entry name" value="HL07962P-RELATED"/>
    <property type="match status" value="1"/>
</dbReference>
<feature type="domain" description="TLDc" evidence="2">
    <location>
        <begin position="321"/>
        <end position="494"/>
    </location>
</feature>
<proteinExistence type="predicted"/>
<dbReference type="EnsemblMetazoa" id="PHUM187510-RA">
    <property type="protein sequence ID" value="PHUM187510-PA"/>
    <property type="gene ID" value="PHUM187510"/>
</dbReference>
<dbReference type="Gene3D" id="1.25.40.420">
    <property type="match status" value="1"/>
</dbReference>
<accession>E0VGK9</accession>
<dbReference type="InParanoid" id="E0VGK9"/>
<evidence type="ECO:0000313" key="5">
    <source>
        <dbReference type="Proteomes" id="UP000009046"/>
    </source>
</evidence>
<reference evidence="3" key="2">
    <citation type="submission" date="2007-04" db="EMBL/GenBank/DDBJ databases">
        <title>The genome of the human body louse.</title>
        <authorList>
            <consortium name="The Human Body Louse Genome Consortium"/>
            <person name="Kirkness E."/>
            <person name="Walenz B."/>
            <person name="Hass B."/>
            <person name="Bruggner R."/>
            <person name="Strausberg R."/>
        </authorList>
    </citation>
    <scope>NUCLEOTIDE SEQUENCE</scope>
    <source>
        <strain evidence="3">USDA</strain>
    </source>
</reference>
<dbReference type="CTD" id="8240048"/>
<dbReference type="SUPFAM" id="SSF54695">
    <property type="entry name" value="POZ domain"/>
    <property type="match status" value="1"/>
</dbReference>
<dbReference type="Pfam" id="PF07707">
    <property type="entry name" value="BACK"/>
    <property type="match status" value="1"/>
</dbReference>
<evidence type="ECO:0000259" key="1">
    <source>
        <dbReference type="PROSITE" id="PS50097"/>
    </source>
</evidence>
<dbReference type="AlphaFoldDB" id="E0VGK9"/>
<dbReference type="InterPro" id="IPR011705">
    <property type="entry name" value="BACK"/>
</dbReference>
<feature type="domain" description="BTB" evidence="1">
    <location>
        <begin position="35"/>
        <end position="118"/>
    </location>
</feature>
<dbReference type="SMART" id="SM00584">
    <property type="entry name" value="TLDc"/>
    <property type="match status" value="1"/>
</dbReference>
<dbReference type="EMBL" id="DS235149">
    <property type="protein sequence ID" value="EEB12516.1"/>
    <property type="molecule type" value="Genomic_DNA"/>
</dbReference>
<dbReference type="PANTHER" id="PTHR24410:SF34">
    <property type="entry name" value="LD40565P"/>
    <property type="match status" value="1"/>
</dbReference>
<dbReference type="OrthoDB" id="25620at2759"/>
<reference evidence="4" key="3">
    <citation type="submission" date="2020-05" db="UniProtKB">
        <authorList>
            <consortium name="EnsemblMetazoa"/>
        </authorList>
    </citation>
    <scope>IDENTIFICATION</scope>
    <source>
        <strain evidence="4">USDA</strain>
    </source>
</reference>
<reference evidence="3" key="1">
    <citation type="submission" date="2007-04" db="EMBL/GenBank/DDBJ databases">
        <title>Annotation of Pediculus humanus corporis strain USDA.</title>
        <authorList>
            <person name="Kirkness E."/>
            <person name="Hannick L."/>
            <person name="Hass B."/>
            <person name="Bruggner R."/>
            <person name="Lawson D."/>
            <person name="Bidwell S."/>
            <person name="Joardar V."/>
            <person name="Caler E."/>
            <person name="Walenz B."/>
            <person name="Inman J."/>
            <person name="Schobel S."/>
            <person name="Galinsky K."/>
            <person name="Amedeo P."/>
            <person name="Strausberg R."/>
        </authorList>
    </citation>
    <scope>NUCLEOTIDE SEQUENCE</scope>
    <source>
        <strain evidence="3">USDA</strain>
    </source>
</reference>
<dbReference type="Gene3D" id="3.30.710.10">
    <property type="entry name" value="Potassium Channel Kv1.1, Chain A"/>
    <property type="match status" value="1"/>
</dbReference>
<evidence type="ECO:0008006" key="6">
    <source>
        <dbReference type="Google" id="ProtNLM"/>
    </source>
</evidence>
<organism>
    <name type="scientific">Pediculus humanus subsp. corporis</name>
    <name type="common">Body louse</name>
    <dbReference type="NCBI Taxonomy" id="121224"/>
    <lineage>
        <taxon>Eukaryota</taxon>
        <taxon>Metazoa</taxon>
        <taxon>Ecdysozoa</taxon>
        <taxon>Arthropoda</taxon>
        <taxon>Hexapoda</taxon>
        <taxon>Insecta</taxon>
        <taxon>Pterygota</taxon>
        <taxon>Neoptera</taxon>
        <taxon>Paraneoptera</taxon>
        <taxon>Psocodea</taxon>
        <taxon>Troctomorpha</taxon>
        <taxon>Phthiraptera</taxon>
        <taxon>Anoplura</taxon>
        <taxon>Pediculidae</taxon>
        <taxon>Pediculus</taxon>
    </lineage>
</organism>
<dbReference type="EMBL" id="AAZO01002176">
    <property type="status" value="NOT_ANNOTATED_CDS"/>
    <property type="molecule type" value="Genomic_DNA"/>
</dbReference>
<dbReference type="Pfam" id="PF00651">
    <property type="entry name" value="BTB"/>
    <property type="match status" value="1"/>
</dbReference>
<dbReference type="EMBL" id="AAZO01002177">
    <property type="status" value="NOT_ANNOTATED_CDS"/>
    <property type="molecule type" value="Genomic_DNA"/>
</dbReference>
<dbReference type="SMART" id="SM00225">
    <property type="entry name" value="BTB"/>
    <property type="match status" value="1"/>
</dbReference>
<dbReference type="RefSeq" id="XP_002425254.1">
    <property type="nucleotide sequence ID" value="XM_002425209.1"/>
</dbReference>
<evidence type="ECO:0000259" key="2">
    <source>
        <dbReference type="PROSITE" id="PS51886"/>
    </source>
</evidence>
<dbReference type="OMA" id="NCNANMD"/>
<dbReference type="STRING" id="121224.E0VGK9"/>
<dbReference type="InterPro" id="IPR051481">
    <property type="entry name" value="BTB-POZ/Galectin-3-binding"/>
</dbReference>
<dbReference type="PROSITE" id="PS51886">
    <property type="entry name" value="TLDC"/>
    <property type="match status" value="1"/>
</dbReference>
<gene>
    <name evidence="4" type="primary">8240048</name>
    <name evidence="3" type="ORF">Phum_PHUM187510</name>
</gene>
<dbReference type="EMBL" id="AAZO01002178">
    <property type="status" value="NOT_ANNOTATED_CDS"/>
    <property type="molecule type" value="Genomic_DNA"/>
</dbReference>
<dbReference type="FunCoup" id="E0VGK9">
    <property type="interactions" value="3"/>
</dbReference>
<dbReference type="VEuPathDB" id="VectorBase:PHUM187510"/>
<dbReference type="PROSITE" id="PS50097">
    <property type="entry name" value="BTB"/>
    <property type="match status" value="1"/>
</dbReference>
<dbReference type="InterPro" id="IPR000210">
    <property type="entry name" value="BTB/POZ_dom"/>
</dbReference>
<dbReference type="HOGENOM" id="CLU_041203_0_0_1"/>
<dbReference type="GeneID" id="8240048"/>
<sequence>MGTRVAASLFPDKNLTGVSQLLEDLQRLAEDHESADIVFLLGREEVPVYAHRIMLMARCKSFQNAKRGEVCRIPIPGCTVAPPSTPGGPAPIRLPHVQGDIFRKFILYVYTGKIMLQDNAVFEMLSLAQDLGVEELRTTCEDYVTSTLSPLNASTFLAAAMDIQERTAGGKYTKSFVDRCIAYVGENANECVQTNSFLTLPKDALIKLISSDSFALEEEDVWRAVLNWAKYQAGVTQPTAHWTEEERVRVGQHLNGVINHVRLLLIDSQVFAEEVEPTGAVPIELSLERYRYAALPNKFKERSEDKRLQPRVPLKLFNGSQILVQDKIRFQRVLNSWYKVPKQSWRLLYRASTHGFSAEAFHRHCDGIAPLFVIVLGARGDICGGFTDVPWNKTGSKSHYIPSDKAFLFSLVNNLNYPPIKFSIVKKPFAICYHKDCGPIFGAGADFLISSNCNVNKDSYSNLPHSYDGDFASTSILMSDYYFTVVDYEVEHYSQYMCP</sequence>
<evidence type="ECO:0000313" key="3">
    <source>
        <dbReference type="EMBL" id="EEB12516.1"/>
    </source>
</evidence>